<keyword evidence="1" id="KW-0472">Membrane</keyword>
<evidence type="ECO:0000256" key="1">
    <source>
        <dbReference type="SAM" id="Phobius"/>
    </source>
</evidence>
<gene>
    <name evidence="2" type="ORF">PYH38_000245</name>
</gene>
<organism evidence="2 3">
    <name type="scientific">Sinorhizobium numidicum</name>
    <dbReference type="NCBI Taxonomy" id="680248"/>
    <lineage>
        <taxon>Bacteria</taxon>
        <taxon>Pseudomonadati</taxon>
        <taxon>Pseudomonadota</taxon>
        <taxon>Alphaproteobacteria</taxon>
        <taxon>Hyphomicrobiales</taxon>
        <taxon>Rhizobiaceae</taxon>
        <taxon>Sinorhizobium/Ensifer group</taxon>
        <taxon>Sinorhizobium</taxon>
    </lineage>
</organism>
<dbReference type="EMBL" id="CP120370">
    <property type="protein sequence ID" value="WEX80924.1"/>
    <property type="molecule type" value="Genomic_DNA"/>
</dbReference>
<feature type="transmembrane region" description="Helical" evidence="1">
    <location>
        <begin position="21"/>
        <end position="39"/>
    </location>
</feature>
<evidence type="ECO:0000313" key="3">
    <source>
        <dbReference type="Proteomes" id="UP001235547"/>
    </source>
</evidence>
<sequence length="106" mass="11492">MSRAASIQTSARDALRLSVGTLRFTTMFTFLSVSVTAFLDRTGEAVLDPSAGNSNRVNQILALLLFFGMLGYSLRHPMRKTILHLQSSAVLAAASVSLKRNRVAHA</sequence>
<name>A0ABY8CQI2_9HYPH</name>
<dbReference type="Proteomes" id="UP001235547">
    <property type="component" value="Chromosome 2"/>
</dbReference>
<protein>
    <submittedName>
        <fullName evidence="2">Uncharacterized protein</fullName>
    </submittedName>
</protein>
<keyword evidence="1" id="KW-1133">Transmembrane helix</keyword>
<reference evidence="2 3" key="1">
    <citation type="submission" date="2023-03" db="EMBL/GenBank/DDBJ databases">
        <authorList>
            <person name="Kaur S."/>
            <person name="Espinosa-Saiz D."/>
            <person name="Velazquez E."/>
            <person name="Menendez E."/>
            <person name="diCenzo G.C."/>
        </authorList>
    </citation>
    <scope>NUCLEOTIDE SEQUENCE [LARGE SCALE GENOMIC DNA]</scope>
    <source>
        <strain evidence="2 3">LMG 27395</strain>
    </source>
</reference>
<dbReference type="RefSeq" id="WP_280731647.1">
    <property type="nucleotide sequence ID" value="NZ_CP120367.1"/>
</dbReference>
<evidence type="ECO:0000313" key="2">
    <source>
        <dbReference type="EMBL" id="WEX80924.1"/>
    </source>
</evidence>
<feature type="transmembrane region" description="Helical" evidence="1">
    <location>
        <begin position="59"/>
        <end position="75"/>
    </location>
</feature>
<keyword evidence="1" id="KW-0812">Transmembrane</keyword>
<keyword evidence="3" id="KW-1185">Reference proteome</keyword>
<proteinExistence type="predicted"/>
<accession>A0ABY8CQI2</accession>